<keyword evidence="2 5" id="KW-0028">Amino-acid biosynthesis</keyword>
<dbReference type="UniPathway" id="UPA00031">
    <property type="reaction ID" value="UER00011"/>
</dbReference>
<evidence type="ECO:0000256" key="3">
    <source>
        <dbReference type="ARBA" id="ARBA00023102"/>
    </source>
</evidence>
<dbReference type="GO" id="GO:0005737">
    <property type="term" value="C:cytoplasm"/>
    <property type="evidence" value="ECO:0007669"/>
    <property type="project" value="UniProtKB-SubCell"/>
</dbReference>
<dbReference type="InterPro" id="IPR000807">
    <property type="entry name" value="ImidazoleglycerolP_deHydtase"/>
</dbReference>
<dbReference type="InterPro" id="IPR020565">
    <property type="entry name" value="ImidazoleglycerP_deHydtase_CS"/>
</dbReference>
<accession>A0A7C4BBY0</accession>
<dbReference type="GO" id="GO:0004424">
    <property type="term" value="F:imidazoleglycerol-phosphate dehydratase activity"/>
    <property type="evidence" value="ECO:0007669"/>
    <property type="project" value="UniProtKB-UniRule"/>
</dbReference>
<dbReference type="EMBL" id="DTFF01000040">
    <property type="protein sequence ID" value="HGI87633.1"/>
    <property type="molecule type" value="Genomic_DNA"/>
</dbReference>
<dbReference type="GO" id="GO:0000105">
    <property type="term" value="P:L-histidine biosynthetic process"/>
    <property type="evidence" value="ECO:0007669"/>
    <property type="project" value="UniProtKB-UniRule"/>
</dbReference>
<evidence type="ECO:0000256" key="1">
    <source>
        <dbReference type="ARBA" id="ARBA00005047"/>
    </source>
</evidence>
<dbReference type="SUPFAM" id="SSF54211">
    <property type="entry name" value="Ribosomal protein S5 domain 2-like"/>
    <property type="match status" value="2"/>
</dbReference>
<comment type="catalytic activity">
    <reaction evidence="5">
        <text>D-erythro-1-(imidazol-4-yl)glycerol 3-phosphate = 3-(imidazol-4-yl)-2-oxopropyl phosphate + H2O</text>
        <dbReference type="Rhea" id="RHEA:11040"/>
        <dbReference type="ChEBI" id="CHEBI:15377"/>
        <dbReference type="ChEBI" id="CHEBI:57766"/>
        <dbReference type="ChEBI" id="CHEBI:58278"/>
        <dbReference type="EC" id="4.2.1.19"/>
    </reaction>
</comment>
<dbReference type="EC" id="4.2.1.19" evidence="5"/>
<sequence length="194" mass="21458">MSRLCKWVRDTKEVRVSVEFNLDEPGEVYIATPIPFFNHMLETLFTYMNSKAQVVAEEKKVVDDHHVVEDCGIAIGEALSSCLGGKEGIRRFSHHVVPMDDALVLIAVDISGRGRAFVDLQFSRDSVDGLSLENVPHFIDSLASRAGVTVHVIKLRGVNNHHIVEATFKGLGMSLYEATRIVDTGVRSLKGVLK</sequence>
<gene>
    <name evidence="6" type="primary">hisBd</name>
    <name evidence="5" type="synonym">hisB</name>
    <name evidence="6" type="ORF">ENV14_04490</name>
</gene>
<dbReference type="PROSITE" id="PS00954">
    <property type="entry name" value="IGP_DEHYDRATASE_1"/>
    <property type="match status" value="1"/>
</dbReference>
<keyword evidence="5" id="KW-0963">Cytoplasm</keyword>
<dbReference type="InterPro" id="IPR038494">
    <property type="entry name" value="IGPD_sf"/>
</dbReference>
<dbReference type="PANTHER" id="PTHR23133">
    <property type="entry name" value="IMIDAZOLEGLYCEROL-PHOSPHATE DEHYDRATASE HIS7"/>
    <property type="match status" value="1"/>
</dbReference>
<name>A0A7C4BBY0_9CREN</name>
<evidence type="ECO:0000256" key="4">
    <source>
        <dbReference type="ARBA" id="ARBA00023239"/>
    </source>
</evidence>
<evidence type="ECO:0000313" key="6">
    <source>
        <dbReference type="EMBL" id="HGI87633.1"/>
    </source>
</evidence>
<dbReference type="NCBIfam" id="NF002114">
    <property type="entry name" value="PRK00951.2-4"/>
    <property type="match status" value="1"/>
</dbReference>
<protein>
    <recommendedName>
        <fullName evidence="5">Imidazoleglycerol-phosphate dehydratase</fullName>
        <shortName evidence="5">IGPD</shortName>
        <ecNumber evidence="5">4.2.1.19</ecNumber>
    </recommendedName>
</protein>
<dbReference type="PROSITE" id="PS00955">
    <property type="entry name" value="IGP_DEHYDRATASE_2"/>
    <property type="match status" value="1"/>
</dbReference>
<organism evidence="6">
    <name type="scientific">Ignisphaera aggregans</name>
    <dbReference type="NCBI Taxonomy" id="334771"/>
    <lineage>
        <taxon>Archaea</taxon>
        <taxon>Thermoproteota</taxon>
        <taxon>Thermoprotei</taxon>
        <taxon>Desulfurococcales</taxon>
        <taxon>Desulfurococcaceae</taxon>
        <taxon>Ignisphaera</taxon>
    </lineage>
</organism>
<dbReference type="HAMAP" id="MF_00076">
    <property type="entry name" value="HisB"/>
    <property type="match status" value="1"/>
</dbReference>
<keyword evidence="4 5" id="KW-0456">Lyase</keyword>
<comment type="pathway">
    <text evidence="1 5">Amino-acid biosynthesis; L-histidine biosynthesis; L-histidine from 5-phospho-alpha-D-ribose 1-diphosphate: step 6/9.</text>
</comment>
<proteinExistence type="inferred from homology"/>
<dbReference type="AlphaFoldDB" id="A0A7C4BBY0"/>
<comment type="caution">
    <text evidence="6">The sequence shown here is derived from an EMBL/GenBank/DDBJ whole genome shotgun (WGS) entry which is preliminary data.</text>
</comment>
<comment type="subcellular location">
    <subcellularLocation>
        <location evidence="5">Cytoplasm</location>
    </subcellularLocation>
</comment>
<dbReference type="PANTHER" id="PTHR23133:SF2">
    <property type="entry name" value="IMIDAZOLEGLYCEROL-PHOSPHATE DEHYDRATASE"/>
    <property type="match status" value="1"/>
</dbReference>
<dbReference type="NCBIfam" id="NF010121">
    <property type="entry name" value="PRK13598.1"/>
    <property type="match status" value="1"/>
</dbReference>
<dbReference type="Gene3D" id="3.30.230.40">
    <property type="entry name" value="Imidazole glycerol phosphate dehydratase, domain 1"/>
    <property type="match status" value="2"/>
</dbReference>
<dbReference type="FunFam" id="3.30.230.40:FF:000003">
    <property type="entry name" value="Imidazoleglycerol-phosphate dehydratase HisB"/>
    <property type="match status" value="1"/>
</dbReference>
<evidence type="ECO:0000256" key="2">
    <source>
        <dbReference type="ARBA" id="ARBA00022605"/>
    </source>
</evidence>
<keyword evidence="3 5" id="KW-0368">Histidine biosynthesis</keyword>
<reference evidence="6" key="1">
    <citation type="journal article" date="2020" name="mSystems">
        <title>Genome- and Community-Level Interaction Insights into Carbon Utilization and Element Cycling Functions of Hydrothermarchaeota in Hydrothermal Sediment.</title>
        <authorList>
            <person name="Zhou Z."/>
            <person name="Liu Y."/>
            <person name="Xu W."/>
            <person name="Pan J."/>
            <person name="Luo Z.H."/>
            <person name="Li M."/>
        </authorList>
    </citation>
    <scope>NUCLEOTIDE SEQUENCE [LARGE SCALE GENOMIC DNA]</scope>
    <source>
        <strain evidence="6">SpSt-732</strain>
    </source>
</reference>
<evidence type="ECO:0000256" key="5">
    <source>
        <dbReference type="HAMAP-Rule" id="MF_00076"/>
    </source>
</evidence>
<dbReference type="InterPro" id="IPR020568">
    <property type="entry name" value="Ribosomal_Su5_D2-typ_SF"/>
</dbReference>
<comment type="similarity">
    <text evidence="5">Belongs to the imidazoleglycerol-phosphate dehydratase family.</text>
</comment>
<dbReference type="Pfam" id="PF00475">
    <property type="entry name" value="IGPD"/>
    <property type="match status" value="1"/>
</dbReference>